<comment type="cofactor">
    <cofactor evidence="1">
        <name>Ca(2+)</name>
        <dbReference type="ChEBI" id="CHEBI:29108"/>
    </cofactor>
</comment>
<comment type="caution">
    <text evidence="8">The sequence shown here is derived from an EMBL/GenBank/DDBJ whole genome shotgun (WGS) entry which is preliminary data.</text>
</comment>
<dbReference type="InterPro" id="IPR008183">
    <property type="entry name" value="Aldose_1/G6P_1-epimerase"/>
</dbReference>
<dbReference type="CDD" id="cd09019">
    <property type="entry name" value="galactose_mutarotase_like"/>
    <property type="match status" value="1"/>
</dbReference>
<evidence type="ECO:0000256" key="6">
    <source>
        <dbReference type="ARBA" id="ARBA00023235"/>
    </source>
</evidence>
<organism evidence="8 9">
    <name type="scientific">Galbibacter pacificus</name>
    <dbReference type="NCBI Taxonomy" id="2996052"/>
    <lineage>
        <taxon>Bacteria</taxon>
        <taxon>Pseudomonadati</taxon>
        <taxon>Bacteroidota</taxon>
        <taxon>Flavobacteriia</taxon>
        <taxon>Flavobacteriales</taxon>
        <taxon>Flavobacteriaceae</taxon>
        <taxon>Galbibacter</taxon>
    </lineage>
</organism>
<comment type="pathway">
    <text evidence="2">Carbohydrate metabolism; hexose metabolism.</text>
</comment>
<proteinExistence type="inferred from homology"/>
<dbReference type="PANTHER" id="PTHR10091:SF0">
    <property type="entry name" value="GALACTOSE MUTAROTASE"/>
    <property type="match status" value="1"/>
</dbReference>
<dbReference type="InterPro" id="IPR011013">
    <property type="entry name" value="Gal_mutarotase_sf_dom"/>
</dbReference>
<evidence type="ECO:0000256" key="7">
    <source>
        <dbReference type="ARBA" id="ARBA00023277"/>
    </source>
</evidence>
<dbReference type="EMBL" id="JAPMUA010000005">
    <property type="protein sequence ID" value="MDG3586898.1"/>
    <property type="molecule type" value="Genomic_DNA"/>
</dbReference>
<dbReference type="PANTHER" id="PTHR10091">
    <property type="entry name" value="ALDOSE-1-EPIMERASE"/>
    <property type="match status" value="1"/>
</dbReference>
<sequence>MQEYSIQNDFIKLIALDYGATIHQLITKDKNGNNVNIVLGFKERQEYRHNQEYLGASVGRFAGRVHESGFTLNNQHYTLLSNNGAHLHGGKEGFSFKTWKLETIHQGNDPFIKFSYTSSDTEEGYPGNLQVFCTYQLKKNKLIVTYEAKSDKDTIANLTNHNYYNLDGSGNILNHELMIASDKILTKDENAVADGDFMSVESTHYDFRRKNKIGNQIKTKGIDDCYVLANNDPLAVLYAKNTGIEMTVSSNQPGVVVYTPENFDENRFLNKPLHKYPAICFETQGFPNAPNQPHFPSVILKKGELYKNESVFALTVK</sequence>
<comment type="similarity">
    <text evidence="3">Belongs to the aldose epimerase family.</text>
</comment>
<dbReference type="Pfam" id="PF01263">
    <property type="entry name" value="Aldose_epim"/>
    <property type="match status" value="1"/>
</dbReference>
<dbReference type="InterPro" id="IPR047215">
    <property type="entry name" value="Galactose_mutarotase-like"/>
</dbReference>
<reference evidence="8" key="1">
    <citation type="submission" date="2022-11" db="EMBL/GenBank/DDBJ databases">
        <title>High-quality draft genome sequence of Galbibacter sp. strain CMA-7.</title>
        <authorList>
            <person name="Wei L."/>
            <person name="Dong C."/>
            <person name="Shao Z."/>
        </authorList>
    </citation>
    <scope>NUCLEOTIDE SEQUENCE</scope>
    <source>
        <strain evidence="8">CMA-7</strain>
    </source>
</reference>
<evidence type="ECO:0000256" key="3">
    <source>
        <dbReference type="ARBA" id="ARBA00006206"/>
    </source>
</evidence>
<evidence type="ECO:0000256" key="1">
    <source>
        <dbReference type="ARBA" id="ARBA00001913"/>
    </source>
</evidence>
<name>A0ABT6FUF3_9FLAO</name>
<keyword evidence="9" id="KW-1185">Reference proteome</keyword>
<accession>A0ABT6FUF3</accession>
<dbReference type="RefSeq" id="WP_277900834.1">
    <property type="nucleotide sequence ID" value="NZ_JAPMUA010000005.1"/>
</dbReference>
<comment type="subunit">
    <text evidence="4">Monomer.</text>
</comment>
<keyword evidence="6" id="KW-0413">Isomerase</keyword>
<keyword evidence="5" id="KW-0106">Calcium</keyword>
<dbReference type="PIRSF" id="PIRSF005096">
    <property type="entry name" value="GALM"/>
    <property type="match status" value="1"/>
</dbReference>
<evidence type="ECO:0000313" key="8">
    <source>
        <dbReference type="EMBL" id="MDG3586898.1"/>
    </source>
</evidence>
<evidence type="ECO:0000313" key="9">
    <source>
        <dbReference type="Proteomes" id="UP001153642"/>
    </source>
</evidence>
<dbReference type="Proteomes" id="UP001153642">
    <property type="component" value="Unassembled WGS sequence"/>
</dbReference>
<protein>
    <submittedName>
        <fullName evidence="8">Galactose mutarotase</fullName>
    </submittedName>
</protein>
<keyword evidence="7" id="KW-0119">Carbohydrate metabolism</keyword>
<dbReference type="Gene3D" id="2.70.98.10">
    <property type="match status" value="1"/>
</dbReference>
<evidence type="ECO:0000256" key="2">
    <source>
        <dbReference type="ARBA" id="ARBA00005028"/>
    </source>
</evidence>
<evidence type="ECO:0000256" key="5">
    <source>
        <dbReference type="ARBA" id="ARBA00022837"/>
    </source>
</evidence>
<dbReference type="InterPro" id="IPR015443">
    <property type="entry name" value="Aldose_1-epimerase"/>
</dbReference>
<evidence type="ECO:0000256" key="4">
    <source>
        <dbReference type="ARBA" id="ARBA00011245"/>
    </source>
</evidence>
<dbReference type="SUPFAM" id="SSF74650">
    <property type="entry name" value="Galactose mutarotase-like"/>
    <property type="match status" value="1"/>
</dbReference>
<gene>
    <name evidence="8" type="ORF">OSR52_13570</name>
</gene>
<dbReference type="InterPro" id="IPR014718">
    <property type="entry name" value="GH-type_carb-bd"/>
</dbReference>